<dbReference type="InterPro" id="IPR039421">
    <property type="entry name" value="Type_1_exporter"/>
</dbReference>
<feature type="transmembrane region" description="Helical" evidence="9">
    <location>
        <begin position="21"/>
        <end position="39"/>
    </location>
</feature>
<feature type="domain" description="ABC transmembrane type-1" evidence="11">
    <location>
        <begin position="24"/>
        <end position="307"/>
    </location>
</feature>
<accession>A0A101I5A1</accession>
<dbReference type="EMBL" id="LGGX01000001">
    <property type="protein sequence ID" value="KUK88200.1"/>
    <property type="molecule type" value="Genomic_DNA"/>
</dbReference>
<sequence length="579" mass="66509">MGKKTISYFGRILFYIKKEKLFFILGLLITILVSVSRLLDPLILAHIVDKTIPSGSVKDLLKFSLIFVLVIFLSGLLTYIQNIIFAKLGLKLITRLKMDLFSHMLKLPVKFFDEKKVGELIARVESDGERVKELFSNQMIMIFGNILFFVGMIVVLMMKNSFITLILLIPLGFVFIVSILVIRYLTKFFKKVRELYAELSAQLTEFTQGMMVIQLFNREDRIKKIVENKSKEKFNVESKTSFIEYSFWSLQTFFVETLFIIIVILLISPKIISGVLTLGTLVIFIQYGLRLFEPIMQIAENFNMFQRAFVSLQRIFNIMENEDESSSSGVKKISTLEREIVFENVTFSYKEGEGVLKDLSFKIRKGEKVAFVGPSGSGKTTTANLLLGFYKNYKGKILIDGTEIREFELKSLRELFSYIPQEGIIFPGDVLENVRLYDEKISEEVVKSSIKDVYGDSLLYNEFGIYREIKEKGRNISAGEKQFINLARVLVFSKASVVVMDEATSSIDEMTEQKIIEALDRILESKTSIIIAHRLSTVINCDNIFLFDDGRIITSGTHNRLLETSKEYRKIVQQHILKE</sequence>
<proteinExistence type="predicted"/>
<evidence type="ECO:0000256" key="6">
    <source>
        <dbReference type="ARBA" id="ARBA00022840"/>
    </source>
</evidence>
<dbReference type="FunFam" id="3.40.50.300:FF:000299">
    <property type="entry name" value="ABC transporter ATP-binding protein/permease"/>
    <property type="match status" value="1"/>
</dbReference>
<evidence type="ECO:0000256" key="5">
    <source>
        <dbReference type="ARBA" id="ARBA00022741"/>
    </source>
</evidence>
<evidence type="ECO:0000259" key="10">
    <source>
        <dbReference type="PROSITE" id="PS50893"/>
    </source>
</evidence>
<dbReference type="AlphaFoldDB" id="A0A101I5A1"/>
<keyword evidence="6" id="KW-0067">ATP-binding</keyword>
<dbReference type="Pfam" id="PF00664">
    <property type="entry name" value="ABC_membrane"/>
    <property type="match status" value="1"/>
</dbReference>
<dbReference type="InterPro" id="IPR003439">
    <property type="entry name" value="ABC_transporter-like_ATP-bd"/>
</dbReference>
<feature type="transmembrane region" description="Helical" evidence="9">
    <location>
        <begin position="271"/>
        <end position="289"/>
    </location>
</feature>
<evidence type="ECO:0000313" key="13">
    <source>
        <dbReference type="Proteomes" id="UP000053467"/>
    </source>
</evidence>
<dbReference type="Gene3D" id="1.20.1560.10">
    <property type="entry name" value="ABC transporter type 1, transmembrane domain"/>
    <property type="match status" value="1"/>
</dbReference>
<keyword evidence="3" id="KW-1003">Cell membrane</keyword>
<dbReference type="PROSITE" id="PS50893">
    <property type="entry name" value="ABC_TRANSPORTER_2"/>
    <property type="match status" value="1"/>
</dbReference>
<keyword evidence="8 9" id="KW-0472">Membrane</keyword>
<dbReference type="InterPro" id="IPR036640">
    <property type="entry name" value="ABC1_TM_sf"/>
</dbReference>
<comment type="subcellular location">
    <subcellularLocation>
        <location evidence="1">Cell membrane</location>
        <topology evidence="1">Multi-pass membrane protein</topology>
    </subcellularLocation>
</comment>
<evidence type="ECO:0000256" key="7">
    <source>
        <dbReference type="ARBA" id="ARBA00022989"/>
    </source>
</evidence>
<dbReference type="Gene3D" id="3.40.50.300">
    <property type="entry name" value="P-loop containing nucleotide triphosphate hydrolases"/>
    <property type="match status" value="1"/>
</dbReference>
<dbReference type="GO" id="GO:0015421">
    <property type="term" value="F:ABC-type oligopeptide transporter activity"/>
    <property type="evidence" value="ECO:0007669"/>
    <property type="project" value="TreeGrafter"/>
</dbReference>
<dbReference type="PROSITE" id="PS50929">
    <property type="entry name" value="ABC_TM1F"/>
    <property type="match status" value="1"/>
</dbReference>
<evidence type="ECO:0000259" key="11">
    <source>
        <dbReference type="PROSITE" id="PS50929"/>
    </source>
</evidence>
<evidence type="ECO:0000256" key="4">
    <source>
        <dbReference type="ARBA" id="ARBA00022692"/>
    </source>
</evidence>
<dbReference type="GO" id="GO:0016887">
    <property type="term" value="F:ATP hydrolysis activity"/>
    <property type="evidence" value="ECO:0007669"/>
    <property type="project" value="InterPro"/>
</dbReference>
<evidence type="ECO:0000256" key="8">
    <source>
        <dbReference type="ARBA" id="ARBA00023136"/>
    </source>
</evidence>
<keyword evidence="2" id="KW-0813">Transport</keyword>
<organism evidence="12 13">
    <name type="scientific">candidate division TA06 bacterium 34_109</name>
    <dbReference type="NCBI Taxonomy" id="1635277"/>
    <lineage>
        <taxon>Bacteria</taxon>
        <taxon>Bacteria division TA06</taxon>
    </lineage>
</organism>
<feature type="transmembrane region" description="Helical" evidence="9">
    <location>
        <begin position="163"/>
        <end position="185"/>
    </location>
</feature>
<dbReference type="CDD" id="cd18544">
    <property type="entry name" value="ABC_6TM_TmrA_like"/>
    <property type="match status" value="1"/>
</dbReference>
<keyword evidence="5" id="KW-0547">Nucleotide-binding</keyword>
<feature type="transmembrane region" description="Helical" evidence="9">
    <location>
        <begin position="139"/>
        <end position="157"/>
    </location>
</feature>
<evidence type="ECO:0000313" key="12">
    <source>
        <dbReference type="EMBL" id="KUK88200.1"/>
    </source>
</evidence>
<feature type="transmembrane region" description="Helical" evidence="9">
    <location>
        <begin position="245"/>
        <end position="265"/>
    </location>
</feature>
<evidence type="ECO:0000256" key="3">
    <source>
        <dbReference type="ARBA" id="ARBA00022475"/>
    </source>
</evidence>
<keyword evidence="4 9" id="KW-0812">Transmembrane</keyword>
<dbReference type="PANTHER" id="PTHR43394:SF1">
    <property type="entry name" value="ATP-BINDING CASSETTE SUB-FAMILY B MEMBER 10, MITOCHONDRIAL"/>
    <property type="match status" value="1"/>
</dbReference>
<dbReference type="SUPFAM" id="SSF90123">
    <property type="entry name" value="ABC transporter transmembrane region"/>
    <property type="match status" value="1"/>
</dbReference>
<dbReference type="InterPro" id="IPR003593">
    <property type="entry name" value="AAA+_ATPase"/>
</dbReference>
<dbReference type="InterPro" id="IPR027417">
    <property type="entry name" value="P-loop_NTPase"/>
</dbReference>
<dbReference type="GO" id="GO:0005524">
    <property type="term" value="F:ATP binding"/>
    <property type="evidence" value="ECO:0007669"/>
    <property type="project" value="UniProtKB-KW"/>
</dbReference>
<dbReference type="SUPFAM" id="SSF52540">
    <property type="entry name" value="P-loop containing nucleoside triphosphate hydrolases"/>
    <property type="match status" value="1"/>
</dbReference>
<comment type="caution">
    <text evidence="12">The sequence shown here is derived from an EMBL/GenBank/DDBJ whole genome shotgun (WGS) entry which is preliminary data.</text>
</comment>
<feature type="transmembrane region" description="Helical" evidence="9">
    <location>
        <begin position="63"/>
        <end position="88"/>
    </location>
</feature>
<dbReference type="GO" id="GO:0005886">
    <property type="term" value="C:plasma membrane"/>
    <property type="evidence" value="ECO:0007669"/>
    <property type="project" value="UniProtKB-SubCell"/>
</dbReference>
<gene>
    <name evidence="12" type="ORF">XE03_0206</name>
</gene>
<keyword evidence="7 9" id="KW-1133">Transmembrane helix</keyword>
<feature type="domain" description="ABC transporter" evidence="10">
    <location>
        <begin position="340"/>
        <end position="574"/>
    </location>
</feature>
<dbReference type="InterPro" id="IPR011527">
    <property type="entry name" value="ABC1_TM_dom"/>
</dbReference>
<reference evidence="13" key="1">
    <citation type="journal article" date="2015" name="MBio">
        <title>Genome-Resolved Metagenomic Analysis Reveals Roles for Candidate Phyla and Other Microbial Community Members in Biogeochemical Transformations in Oil Reservoirs.</title>
        <authorList>
            <person name="Hu P."/>
            <person name="Tom L."/>
            <person name="Singh A."/>
            <person name="Thomas B.C."/>
            <person name="Baker B.J."/>
            <person name="Piceno Y.M."/>
            <person name="Andersen G.L."/>
            <person name="Banfield J.F."/>
        </authorList>
    </citation>
    <scope>NUCLEOTIDE SEQUENCE [LARGE SCALE GENOMIC DNA]</scope>
</reference>
<dbReference type="PANTHER" id="PTHR43394">
    <property type="entry name" value="ATP-DEPENDENT PERMEASE MDL1, MITOCHONDRIAL"/>
    <property type="match status" value="1"/>
</dbReference>
<dbReference type="SMART" id="SM00382">
    <property type="entry name" value="AAA"/>
    <property type="match status" value="1"/>
</dbReference>
<evidence type="ECO:0000256" key="9">
    <source>
        <dbReference type="SAM" id="Phobius"/>
    </source>
</evidence>
<name>A0A101I5A1_UNCT6</name>
<dbReference type="Proteomes" id="UP000053467">
    <property type="component" value="Unassembled WGS sequence"/>
</dbReference>
<protein>
    <submittedName>
        <fullName evidence="12">ABC transporter</fullName>
    </submittedName>
</protein>
<evidence type="ECO:0000256" key="1">
    <source>
        <dbReference type="ARBA" id="ARBA00004651"/>
    </source>
</evidence>
<evidence type="ECO:0000256" key="2">
    <source>
        <dbReference type="ARBA" id="ARBA00022448"/>
    </source>
</evidence>
<dbReference type="Pfam" id="PF00005">
    <property type="entry name" value="ABC_tran"/>
    <property type="match status" value="1"/>
</dbReference>